<dbReference type="EMBL" id="ADWQ01000001">
    <property type="protein sequence ID" value="EFU37895.1"/>
    <property type="molecule type" value="Genomic_DNA"/>
</dbReference>
<keyword evidence="1" id="KW-1133">Transmembrane helix</keyword>
<evidence type="ECO:0000256" key="1">
    <source>
        <dbReference type="SAM" id="Phobius"/>
    </source>
</evidence>
<reference evidence="2 3" key="1">
    <citation type="submission" date="2010-09" db="EMBL/GenBank/DDBJ databases">
        <authorList>
            <person name="Weinstock G."/>
            <person name="Sodergren E."/>
            <person name="Clifton S."/>
            <person name="Fulton L."/>
            <person name="Fulton B."/>
            <person name="Courtney L."/>
            <person name="Fronick C."/>
            <person name="Harrison M."/>
            <person name="Strong C."/>
            <person name="Farmer C."/>
            <person name="Delahaunty K."/>
            <person name="Markovic C."/>
            <person name="Hall O."/>
            <person name="Minx P."/>
            <person name="Tomlinson C."/>
            <person name="Mitreva M."/>
            <person name="Hou S."/>
            <person name="Chen J."/>
            <person name="Wollam A."/>
            <person name="Pepin K.H."/>
            <person name="Johnson M."/>
            <person name="Bhonagiri V."/>
            <person name="Zhang X."/>
            <person name="Suruliraj S."/>
            <person name="Warren W."/>
            <person name="Chinwalla A."/>
            <person name="Mardis E.R."/>
            <person name="Wilson R.K."/>
        </authorList>
    </citation>
    <scope>NUCLEOTIDE SEQUENCE [LARGE SCALE GENOMIC DNA]</scope>
    <source>
        <strain evidence="2 3">MS 85-1</strain>
    </source>
</reference>
<comment type="caution">
    <text evidence="2">The sequence shown here is derived from an EMBL/GenBank/DDBJ whole genome shotgun (WGS) entry which is preliminary data.</text>
</comment>
<keyword evidence="1" id="KW-0812">Transmembrane</keyword>
<keyword evidence="1" id="KW-0472">Membrane</keyword>
<accession>A0AAN3SHF6</accession>
<gene>
    <name evidence="2" type="ORF">HMPREF9350_00315</name>
</gene>
<protein>
    <submittedName>
        <fullName evidence="2">Thioredoxin-disulfide reductase</fullName>
    </submittedName>
</protein>
<proteinExistence type="predicted"/>
<evidence type="ECO:0000313" key="3">
    <source>
        <dbReference type="Proteomes" id="UP000005056"/>
    </source>
</evidence>
<dbReference type="AlphaFoldDB" id="A0AAN3SHF6"/>
<organism evidence="2 3">
    <name type="scientific">Escherichia coli MS 85-1</name>
    <dbReference type="NCBI Taxonomy" id="679202"/>
    <lineage>
        <taxon>Bacteria</taxon>
        <taxon>Pseudomonadati</taxon>
        <taxon>Pseudomonadota</taxon>
        <taxon>Gammaproteobacteria</taxon>
        <taxon>Enterobacterales</taxon>
        <taxon>Enterobacteriaceae</taxon>
        <taxon>Escherichia</taxon>
    </lineage>
</organism>
<name>A0AAN3SHF6_ECOLX</name>
<dbReference type="Proteomes" id="UP000005056">
    <property type="component" value="Unassembled WGS sequence"/>
</dbReference>
<sequence length="42" mass="4841">MLPIAQIVNKIVILFFYVCKFPTILPIVCQQLWGSHGHDQTQ</sequence>
<feature type="transmembrane region" description="Helical" evidence="1">
    <location>
        <begin position="12"/>
        <end position="33"/>
    </location>
</feature>
<evidence type="ECO:0000313" key="2">
    <source>
        <dbReference type="EMBL" id="EFU37895.1"/>
    </source>
</evidence>